<dbReference type="Pfam" id="PF01027">
    <property type="entry name" value="Bax1-I"/>
    <property type="match status" value="1"/>
</dbReference>
<evidence type="ECO:0000313" key="7">
    <source>
        <dbReference type="Proteomes" id="UP001209878"/>
    </source>
</evidence>
<dbReference type="GO" id="GO:0043066">
    <property type="term" value="P:negative regulation of apoptotic process"/>
    <property type="evidence" value="ECO:0007669"/>
    <property type="project" value="TreeGrafter"/>
</dbReference>
<feature type="transmembrane region" description="Helical" evidence="5">
    <location>
        <begin position="43"/>
        <end position="64"/>
    </location>
</feature>
<comment type="subcellular location">
    <subcellularLocation>
        <location evidence="1">Membrane</location>
        <topology evidence="1">Multi-pass membrane protein</topology>
    </subcellularLocation>
</comment>
<evidence type="ECO:0000256" key="4">
    <source>
        <dbReference type="ARBA" id="ARBA00023136"/>
    </source>
</evidence>
<comment type="caution">
    <text evidence="6">The sequence shown here is derived from an EMBL/GenBank/DDBJ whole genome shotgun (WGS) entry which is preliminary data.</text>
</comment>
<protein>
    <recommendedName>
        <fullName evidence="8">Inhibitor of apoptosis-promoting Bax1</fullName>
    </recommendedName>
</protein>
<evidence type="ECO:0000313" key="6">
    <source>
        <dbReference type="EMBL" id="KAK2138133.1"/>
    </source>
</evidence>
<feature type="transmembrane region" description="Helical" evidence="5">
    <location>
        <begin position="12"/>
        <end position="28"/>
    </location>
</feature>
<comment type="similarity">
    <text evidence="5">Belongs to the BI1 family.</text>
</comment>
<dbReference type="Proteomes" id="UP001209878">
    <property type="component" value="Unassembled WGS sequence"/>
</dbReference>
<dbReference type="GO" id="GO:0016020">
    <property type="term" value="C:membrane"/>
    <property type="evidence" value="ECO:0007669"/>
    <property type="project" value="UniProtKB-SubCell"/>
</dbReference>
<evidence type="ECO:0000256" key="3">
    <source>
        <dbReference type="ARBA" id="ARBA00022989"/>
    </source>
</evidence>
<keyword evidence="4 5" id="KW-0472">Membrane</keyword>
<evidence type="ECO:0000256" key="5">
    <source>
        <dbReference type="RuleBase" id="RU004379"/>
    </source>
</evidence>
<sequence>MQLFLRNPMLDFVIAVSSAVLFCLYIIYDTHMIMHKVSAEEYIHASITLYLDIINLFLYILRILNDLSERKRR</sequence>
<dbReference type="PANTHER" id="PTHR23291:SF50">
    <property type="entry name" value="PROTEIN LIFEGUARD 4"/>
    <property type="match status" value="1"/>
</dbReference>
<evidence type="ECO:0000256" key="1">
    <source>
        <dbReference type="ARBA" id="ARBA00004141"/>
    </source>
</evidence>
<comment type="caution">
    <text evidence="5">Lacks conserved residue(s) required for the propagation of feature annotation.</text>
</comment>
<dbReference type="InterPro" id="IPR006214">
    <property type="entry name" value="Bax_inhibitor_1-related"/>
</dbReference>
<proteinExistence type="inferred from homology"/>
<evidence type="ECO:0008006" key="8">
    <source>
        <dbReference type="Google" id="ProtNLM"/>
    </source>
</evidence>
<evidence type="ECO:0000256" key="2">
    <source>
        <dbReference type="ARBA" id="ARBA00022692"/>
    </source>
</evidence>
<accession>A0AAD9IPN9</accession>
<dbReference type="EMBL" id="JAODUO010008726">
    <property type="protein sequence ID" value="KAK2138133.1"/>
    <property type="molecule type" value="Genomic_DNA"/>
</dbReference>
<name>A0AAD9IPN9_RIDPI</name>
<keyword evidence="2 5" id="KW-0812">Transmembrane</keyword>
<reference evidence="6" key="1">
    <citation type="journal article" date="2023" name="Mol. Biol. Evol.">
        <title>Third-Generation Sequencing Reveals the Adaptive Role of the Epigenome in Three Deep-Sea Polychaetes.</title>
        <authorList>
            <person name="Perez M."/>
            <person name="Aroh O."/>
            <person name="Sun Y."/>
            <person name="Lan Y."/>
            <person name="Juniper S.K."/>
            <person name="Young C.R."/>
            <person name="Angers B."/>
            <person name="Qian P.Y."/>
        </authorList>
    </citation>
    <scope>NUCLEOTIDE SEQUENCE</scope>
    <source>
        <strain evidence="6">R07B-5</strain>
    </source>
</reference>
<gene>
    <name evidence="6" type="ORF">NP493_8739g00000</name>
</gene>
<keyword evidence="7" id="KW-1185">Reference proteome</keyword>
<keyword evidence="3 5" id="KW-1133">Transmembrane helix</keyword>
<dbReference type="PANTHER" id="PTHR23291">
    <property type="entry name" value="BAX INHIBITOR-RELATED"/>
    <property type="match status" value="1"/>
</dbReference>
<dbReference type="AlphaFoldDB" id="A0AAD9IPN9"/>
<organism evidence="6 7">
    <name type="scientific">Ridgeia piscesae</name>
    <name type="common">Tubeworm</name>
    <dbReference type="NCBI Taxonomy" id="27915"/>
    <lineage>
        <taxon>Eukaryota</taxon>
        <taxon>Metazoa</taxon>
        <taxon>Spiralia</taxon>
        <taxon>Lophotrochozoa</taxon>
        <taxon>Annelida</taxon>
        <taxon>Polychaeta</taxon>
        <taxon>Sedentaria</taxon>
        <taxon>Canalipalpata</taxon>
        <taxon>Sabellida</taxon>
        <taxon>Siboglinidae</taxon>
        <taxon>Ridgeia</taxon>
    </lineage>
</organism>